<sequence>MTPLRVLVTLALLGLTAGCAPQMDDLVAYTNQVKQTTQSRIEPYPEFTQQPAFVYSASEFRSPFMRPQRDQAPVVTQVKANCTQPDLTRAKEPLESYGIDALQLTGSFRSNGADWVLFKTNDGNLYQAKAGNRIGLFFGKIINVKNNSVIIEELVPDGTGCWQRKETTLAMGS</sequence>
<dbReference type="InterPro" id="IPR007446">
    <property type="entry name" value="PilP"/>
</dbReference>
<organism evidence="2 3">
    <name type="scientific">Marisediminitalea aggregata</name>
    <dbReference type="NCBI Taxonomy" id="634436"/>
    <lineage>
        <taxon>Bacteria</taxon>
        <taxon>Pseudomonadati</taxon>
        <taxon>Pseudomonadota</taxon>
        <taxon>Gammaproteobacteria</taxon>
        <taxon>Alteromonadales</taxon>
        <taxon>Alteromonadaceae</taxon>
        <taxon>Marisediminitalea</taxon>
    </lineage>
</organism>
<keyword evidence="3" id="KW-1185">Reference proteome</keyword>
<evidence type="ECO:0000256" key="1">
    <source>
        <dbReference type="SAM" id="SignalP"/>
    </source>
</evidence>
<feature type="signal peptide" evidence="1">
    <location>
        <begin position="1"/>
        <end position="22"/>
    </location>
</feature>
<keyword evidence="1" id="KW-0732">Signal</keyword>
<protein>
    <submittedName>
        <fullName evidence="2">Type IV pilus assembly protein PilP</fullName>
    </submittedName>
</protein>
<dbReference type="EMBL" id="FQWD01000005">
    <property type="protein sequence ID" value="SHG93285.1"/>
    <property type="molecule type" value="Genomic_DNA"/>
</dbReference>
<name>A0A1M5NV07_9ALTE</name>
<reference evidence="3" key="1">
    <citation type="submission" date="2016-11" db="EMBL/GenBank/DDBJ databases">
        <authorList>
            <person name="Varghese N."/>
            <person name="Submissions S."/>
        </authorList>
    </citation>
    <scope>NUCLEOTIDE SEQUENCE [LARGE SCALE GENOMIC DNA]</scope>
    <source>
        <strain evidence="3">CGMCC 1.8995</strain>
    </source>
</reference>
<dbReference type="PROSITE" id="PS51257">
    <property type="entry name" value="PROKAR_LIPOPROTEIN"/>
    <property type="match status" value="1"/>
</dbReference>
<evidence type="ECO:0000313" key="3">
    <source>
        <dbReference type="Proteomes" id="UP000184520"/>
    </source>
</evidence>
<evidence type="ECO:0000313" key="2">
    <source>
        <dbReference type="EMBL" id="SHG93285.1"/>
    </source>
</evidence>
<feature type="chain" id="PRO_5012138297" evidence="1">
    <location>
        <begin position="23"/>
        <end position="173"/>
    </location>
</feature>
<dbReference type="RefSeq" id="WP_073324312.1">
    <property type="nucleotide sequence ID" value="NZ_FQWD01000005.1"/>
</dbReference>
<dbReference type="AlphaFoldDB" id="A0A1M5NV07"/>
<dbReference type="Gene3D" id="2.30.30.830">
    <property type="match status" value="1"/>
</dbReference>
<dbReference type="OrthoDB" id="5296580at2"/>
<gene>
    <name evidence="2" type="ORF">SAMN05216361_3363</name>
</gene>
<accession>A0A1M5NV07</accession>
<proteinExistence type="predicted"/>
<dbReference type="Pfam" id="PF04351">
    <property type="entry name" value="PilP"/>
    <property type="match status" value="1"/>
</dbReference>
<dbReference type="PIRSF" id="PIRSF016481">
    <property type="entry name" value="Pilus_assembly_PilP"/>
    <property type="match status" value="1"/>
</dbReference>
<dbReference type="STRING" id="634436.SAMN05216361_3363"/>
<dbReference type="Proteomes" id="UP000184520">
    <property type="component" value="Unassembled WGS sequence"/>
</dbReference>